<organism evidence="1 2">
    <name type="scientific">Helianthus annuus</name>
    <name type="common">Common sunflower</name>
    <dbReference type="NCBI Taxonomy" id="4232"/>
    <lineage>
        <taxon>Eukaryota</taxon>
        <taxon>Viridiplantae</taxon>
        <taxon>Streptophyta</taxon>
        <taxon>Embryophyta</taxon>
        <taxon>Tracheophyta</taxon>
        <taxon>Spermatophyta</taxon>
        <taxon>Magnoliopsida</taxon>
        <taxon>eudicotyledons</taxon>
        <taxon>Gunneridae</taxon>
        <taxon>Pentapetalae</taxon>
        <taxon>asterids</taxon>
        <taxon>campanulids</taxon>
        <taxon>Asterales</taxon>
        <taxon>Asteraceae</taxon>
        <taxon>Asteroideae</taxon>
        <taxon>Heliantheae alliance</taxon>
        <taxon>Heliantheae</taxon>
        <taxon>Helianthus</taxon>
    </lineage>
</organism>
<dbReference type="AlphaFoldDB" id="A0A251UK51"/>
<name>A0A251UK51_HELAN</name>
<sequence>MEIYTTSAKTLLDETDLSLRKIEELHVQLQALEKQKVISGHLGNPATFLHAYTCLPLAYATRQAADAILQDVADTGVVYLERDRLPSTENYMFKVIINGWA</sequence>
<dbReference type="Proteomes" id="UP000215914">
    <property type="component" value="Chromosome 6"/>
</dbReference>
<reference evidence="2" key="1">
    <citation type="journal article" date="2017" name="Nature">
        <title>The sunflower genome provides insights into oil metabolism, flowering and Asterid evolution.</title>
        <authorList>
            <person name="Badouin H."/>
            <person name="Gouzy J."/>
            <person name="Grassa C.J."/>
            <person name="Murat F."/>
            <person name="Staton S.E."/>
            <person name="Cottret L."/>
            <person name="Lelandais-Briere C."/>
            <person name="Owens G.L."/>
            <person name="Carrere S."/>
            <person name="Mayjonade B."/>
            <person name="Legrand L."/>
            <person name="Gill N."/>
            <person name="Kane N.C."/>
            <person name="Bowers J.E."/>
            <person name="Hubner S."/>
            <person name="Bellec A."/>
            <person name="Berard A."/>
            <person name="Berges H."/>
            <person name="Blanchet N."/>
            <person name="Boniface M.C."/>
            <person name="Brunel D."/>
            <person name="Catrice O."/>
            <person name="Chaidir N."/>
            <person name="Claudel C."/>
            <person name="Donnadieu C."/>
            <person name="Faraut T."/>
            <person name="Fievet G."/>
            <person name="Helmstetter N."/>
            <person name="King M."/>
            <person name="Knapp S.J."/>
            <person name="Lai Z."/>
            <person name="Le Paslier M.C."/>
            <person name="Lippi Y."/>
            <person name="Lorenzon L."/>
            <person name="Mandel J.R."/>
            <person name="Marage G."/>
            <person name="Marchand G."/>
            <person name="Marquand E."/>
            <person name="Bret-Mestries E."/>
            <person name="Morien E."/>
            <person name="Nambeesan S."/>
            <person name="Nguyen T."/>
            <person name="Pegot-Espagnet P."/>
            <person name="Pouilly N."/>
            <person name="Raftis F."/>
            <person name="Sallet E."/>
            <person name="Schiex T."/>
            <person name="Thomas J."/>
            <person name="Vandecasteele C."/>
            <person name="Vares D."/>
            <person name="Vear F."/>
            <person name="Vautrin S."/>
            <person name="Crespi M."/>
            <person name="Mangin B."/>
            <person name="Burke J.M."/>
            <person name="Salse J."/>
            <person name="Munos S."/>
            <person name="Vincourt P."/>
            <person name="Rieseberg L.H."/>
            <person name="Langlade N.B."/>
        </authorList>
    </citation>
    <scope>NUCLEOTIDE SEQUENCE [LARGE SCALE GENOMIC DNA]</scope>
    <source>
        <strain evidence="2">cv. SF193</strain>
    </source>
</reference>
<dbReference type="EMBL" id="CM007895">
    <property type="protein sequence ID" value="OTG23142.1"/>
    <property type="molecule type" value="Genomic_DNA"/>
</dbReference>
<keyword evidence="2" id="KW-1185">Reference proteome</keyword>
<evidence type="ECO:0000313" key="1">
    <source>
        <dbReference type="EMBL" id="OTG23142.1"/>
    </source>
</evidence>
<protein>
    <submittedName>
        <fullName evidence="1">Putative vacuolar fusion protein MON1</fullName>
    </submittedName>
</protein>
<gene>
    <name evidence="1" type="ORF">HannXRQ_Chr06g0179151</name>
</gene>
<proteinExistence type="predicted"/>
<dbReference type="InParanoid" id="A0A251UK51"/>
<dbReference type="STRING" id="4232.A0A251UK51"/>
<accession>A0A251UK51</accession>
<evidence type="ECO:0000313" key="2">
    <source>
        <dbReference type="Proteomes" id="UP000215914"/>
    </source>
</evidence>